<protein>
    <submittedName>
        <fullName evidence="2">Calcineurin-like phosphoesterase</fullName>
    </submittedName>
</protein>
<name>A0A1I5Y3G1_9FIRM</name>
<dbReference type="AlphaFoldDB" id="A0A1I5Y3G1"/>
<dbReference type="SUPFAM" id="SSF56300">
    <property type="entry name" value="Metallo-dependent phosphatases"/>
    <property type="match status" value="1"/>
</dbReference>
<dbReference type="Proteomes" id="UP000182624">
    <property type="component" value="Unassembled WGS sequence"/>
</dbReference>
<organism evidence="2 3">
    <name type="scientific">Butyrivibrio proteoclasticus</name>
    <dbReference type="NCBI Taxonomy" id="43305"/>
    <lineage>
        <taxon>Bacteria</taxon>
        <taxon>Bacillati</taxon>
        <taxon>Bacillota</taxon>
        <taxon>Clostridia</taxon>
        <taxon>Lachnospirales</taxon>
        <taxon>Lachnospiraceae</taxon>
        <taxon>Butyrivibrio</taxon>
    </lineage>
</organism>
<dbReference type="InterPro" id="IPR004843">
    <property type="entry name" value="Calcineurin-like_PHP"/>
</dbReference>
<dbReference type="Pfam" id="PF00149">
    <property type="entry name" value="Metallophos"/>
    <property type="match status" value="1"/>
</dbReference>
<dbReference type="Gene3D" id="3.60.21.10">
    <property type="match status" value="1"/>
</dbReference>
<proteinExistence type="predicted"/>
<accession>A0A1I5Y3G1</accession>
<dbReference type="GO" id="GO:0016787">
    <property type="term" value="F:hydrolase activity"/>
    <property type="evidence" value="ECO:0007669"/>
    <property type="project" value="InterPro"/>
</dbReference>
<evidence type="ECO:0000313" key="3">
    <source>
        <dbReference type="Proteomes" id="UP000182624"/>
    </source>
</evidence>
<evidence type="ECO:0000313" key="2">
    <source>
        <dbReference type="EMBL" id="SFQ38735.1"/>
    </source>
</evidence>
<feature type="domain" description="Calcineurin-like phosphoesterase" evidence="1">
    <location>
        <begin position="3"/>
        <end position="170"/>
    </location>
</feature>
<dbReference type="RefSeq" id="WP_074891660.1">
    <property type="nucleotide sequence ID" value="NZ_FOXO01000040.1"/>
</dbReference>
<dbReference type="InterPro" id="IPR029052">
    <property type="entry name" value="Metallo-depent_PP-like"/>
</dbReference>
<dbReference type="EMBL" id="FOXO01000040">
    <property type="protein sequence ID" value="SFQ38735.1"/>
    <property type="molecule type" value="Genomic_DNA"/>
</dbReference>
<reference evidence="3" key="1">
    <citation type="submission" date="2016-10" db="EMBL/GenBank/DDBJ databases">
        <authorList>
            <person name="Varghese N."/>
            <person name="Submissions S."/>
        </authorList>
    </citation>
    <scope>NUCLEOTIDE SEQUENCE [LARGE SCALE GENOMIC DNA]</scope>
    <source>
        <strain evidence="3">P18</strain>
    </source>
</reference>
<gene>
    <name evidence="2" type="ORF">SAMN04487928_14024</name>
</gene>
<dbReference type="OrthoDB" id="2033705at2"/>
<dbReference type="CDD" id="cd00838">
    <property type="entry name" value="MPP_superfamily"/>
    <property type="match status" value="1"/>
</dbReference>
<keyword evidence="3" id="KW-1185">Reference proteome</keyword>
<evidence type="ECO:0000259" key="1">
    <source>
        <dbReference type="Pfam" id="PF00149"/>
    </source>
</evidence>
<sequence>MSRVLVIPDVHLKPWIFDKADKVDKSSYDDIVVLGDLVDDWGQGNNLKLYRETLDRAAAFGTEHNESIWCYGNHDVSYLWDAMESGYSVVARETVIEGITKLERTLEDRYKFVHKIDDVLFSHAGLAETFVLHECGYHMKEIEDILAKVNRMGMQDLWRNSSPIWVRPQHAFIRMFRDDLFYQVVGHTPVEEPLDACGTLTLDLFSTYSDGTAYGNQKLYIVDTITRKFEEAKYKES</sequence>